<dbReference type="OrthoDB" id="10052321at2759"/>
<name>A0A9P8Y4X5_9PEZI</name>
<dbReference type="InterPro" id="IPR021036">
    <property type="entry name" value="Ribosomal_mS45"/>
</dbReference>
<sequence length="337" mass="38103">MPPRIPSPAVVRAVEARAGVAVAASRSWTLSQQSAGFSSTPSCEVFSKARRNFRQWLKTDGVYFKKAPEDGPRYIASSGRKKRAYKDGEFDRLQPFPTNSSFKTAPVLSEKARQIIWEKVMRDGETIKAVSAEYGVDVRRVAAVIRLQEVERDWEKKGKFLAKPYAKAVLGMLRTHKIYTNSQNKPLEDINEVHIHPHTMQQIFWPTAESRHFTRKDAAKVFNKDMLPLDERVQIPELIQLEKDISSGIAPYEAAQKFKSTVRNSETKTAEKARAAAAAAESAITRVRTERFDMRFQDYNAEQVGKDGRHRNAIGARYGVPHYDRAKGQVKIPTSVP</sequence>
<dbReference type="PANTHER" id="PTHR28158">
    <property type="entry name" value="37S RIBOSOMAL PROTEIN S35, MITOCHONDRIAL"/>
    <property type="match status" value="1"/>
</dbReference>
<dbReference type="GO" id="GO:0005763">
    <property type="term" value="C:mitochondrial small ribosomal subunit"/>
    <property type="evidence" value="ECO:0007669"/>
    <property type="project" value="TreeGrafter"/>
</dbReference>
<gene>
    <name evidence="1" type="ORF">B0I36DRAFT_325771</name>
</gene>
<dbReference type="Pfam" id="PF12298">
    <property type="entry name" value="Bot1p"/>
    <property type="match status" value="1"/>
</dbReference>
<evidence type="ECO:0000313" key="2">
    <source>
        <dbReference type="Proteomes" id="UP000756346"/>
    </source>
</evidence>
<dbReference type="RefSeq" id="XP_046011722.1">
    <property type="nucleotide sequence ID" value="XM_046154270.1"/>
</dbReference>
<keyword evidence="2" id="KW-1185">Reference proteome</keyword>
<dbReference type="AlphaFoldDB" id="A0A9P8Y4X5"/>
<dbReference type="GO" id="GO:0032543">
    <property type="term" value="P:mitochondrial translation"/>
    <property type="evidence" value="ECO:0007669"/>
    <property type="project" value="TreeGrafter"/>
</dbReference>
<dbReference type="PANTHER" id="PTHR28158:SF1">
    <property type="entry name" value="SMALL RIBOSOMAL SUBUNIT PROTEIN MS45"/>
    <property type="match status" value="1"/>
</dbReference>
<protein>
    <submittedName>
        <fullName evidence="1">Eukaryotic mitochondrial regulator protein-domain-containing protein</fullName>
    </submittedName>
</protein>
<evidence type="ECO:0000313" key="1">
    <source>
        <dbReference type="EMBL" id="KAH7029434.1"/>
    </source>
</evidence>
<reference evidence="1" key="1">
    <citation type="journal article" date="2021" name="Nat. Commun.">
        <title>Genetic determinants of endophytism in the Arabidopsis root mycobiome.</title>
        <authorList>
            <person name="Mesny F."/>
            <person name="Miyauchi S."/>
            <person name="Thiergart T."/>
            <person name="Pickel B."/>
            <person name="Atanasova L."/>
            <person name="Karlsson M."/>
            <person name="Huettel B."/>
            <person name="Barry K.W."/>
            <person name="Haridas S."/>
            <person name="Chen C."/>
            <person name="Bauer D."/>
            <person name="Andreopoulos W."/>
            <person name="Pangilinan J."/>
            <person name="LaButti K."/>
            <person name="Riley R."/>
            <person name="Lipzen A."/>
            <person name="Clum A."/>
            <person name="Drula E."/>
            <person name="Henrissat B."/>
            <person name="Kohler A."/>
            <person name="Grigoriev I.V."/>
            <person name="Martin F.M."/>
            <person name="Hacquard S."/>
        </authorList>
    </citation>
    <scope>NUCLEOTIDE SEQUENCE</scope>
    <source>
        <strain evidence="1">MPI-CAGE-CH-0230</strain>
    </source>
</reference>
<proteinExistence type="predicted"/>
<dbReference type="EMBL" id="JAGTJQ010000006">
    <property type="protein sequence ID" value="KAH7029434.1"/>
    <property type="molecule type" value="Genomic_DNA"/>
</dbReference>
<dbReference type="GO" id="GO:0003735">
    <property type="term" value="F:structural constituent of ribosome"/>
    <property type="evidence" value="ECO:0007669"/>
    <property type="project" value="TreeGrafter"/>
</dbReference>
<organism evidence="1 2">
    <name type="scientific">Microdochium trichocladiopsis</name>
    <dbReference type="NCBI Taxonomy" id="1682393"/>
    <lineage>
        <taxon>Eukaryota</taxon>
        <taxon>Fungi</taxon>
        <taxon>Dikarya</taxon>
        <taxon>Ascomycota</taxon>
        <taxon>Pezizomycotina</taxon>
        <taxon>Sordariomycetes</taxon>
        <taxon>Xylariomycetidae</taxon>
        <taxon>Xylariales</taxon>
        <taxon>Microdochiaceae</taxon>
        <taxon>Microdochium</taxon>
    </lineage>
</organism>
<dbReference type="Proteomes" id="UP000756346">
    <property type="component" value="Unassembled WGS sequence"/>
</dbReference>
<accession>A0A9P8Y4X5</accession>
<dbReference type="GeneID" id="70183816"/>
<comment type="caution">
    <text evidence="1">The sequence shown here is derived from an EMBL/GenBank/DDBJ whole genome shotgun (WGS) entry which is preliminary data.</text>
</comment>